<dbReference type="GO" id="GO:0036064">
    <property type="term" value="C:ciliary basal body"/>
    <property type="evidence" value="ECO:0007669"/>
    <property type="project" value="InterPro"/>
</dbReference>
<dbReference type="PANTHER" id="PTHR31691">
    <property type="entry name" value="ROTATIN"/>
    <property type="match status" value="1"/>
</dbReference>
<dbReference type="Proteomes" id="UP001165083">
    <property type="component" value="Unassembled WGS sequence"/>
</dbReference>
<dbReference type="SUPFAM" id="SSF48371">
    <property type="entry name" value="ARM repeat"/>
    <property type="match status" value="1"/>
</dbReference>
<dbReference type="EMBL" id="BSXW01000174">
    <property type="protein sequence ID" value="GMF13875.1"/>
    <property type="molecule type" value="Genomic_DNA"/>
</dbReference>
<dbReference type="OrthoDB" id="428850at2759"/>
<keyword evidence="2" id="KW-1185">Reference proteome</keyword>
<dbReference type="GO" id="GO:0044782">
    <property type="term" value="P:cilium organization"/>
    <property type="evidence" value="ECO:0007669"/>
    <property type="project" value="InterPro"/>
</dbReference>
<dbReference type="PANTHER" id="PTHR31691:SF1">
    <property type="entry name" value="ROTATIN"/>
    <property type="match status" value="1"/>
</dbReference>
<sequence length="1470" mass="167001">MQLLRQIYVTKLVEPSTEQVSNEEEREQETYPEQELRTSRVLDERRRAPKVTDLEARGWRFAQVTLATVDEQYLFEFEVKLQLRTETQDLVAACATFRNELLRNFPAEVFLQRPAVIQHLLHLVQQPVLPGSPSSGTEQRGDTDDALMERAMEVSMGVNYFDEMLNSTFSNKRGNLSGAVVMASLKAIESFLYALKRTRRICLDPTYVVHTPNVHVELFDSYDTRRVQYPRQSAEVGNDDGRLPRQRNSSADQLEQFSLSGAVYKIFMSILPLLRSARHPRLHLLNLLITALPDLPENGYPFLPETNVAELNNLRLENIFVLLSGICRPGVSEQVDNTMVDADLDFTDSMTWKLVELVLRLFKLYPPSQYYVEEISSKANTIETSRRTETSDYILIPRSLWEVVKLWVSNPAFFRVASNEWNDKSLVKNLPKIDETIPTFISLKHSSQQDARHIFAFVAFAKTHQEQIAGFGLSEKPAILSLEVAQKTIQTRSAFNNMDAEFIADATIQTIWFVLIANGNDETERIAEKYIEVMQFILCDLLSGSSDTTALVSRDSMVVHFLRRLMDLVDRFPNEFSSASIVRGRQFITEVICEPKFLSLLLLVLAEQDRDSNDHTESAAFWGILRFALIQFTGTSSDRLELLQSVVPLLQHFAYIEPSNKTTQEQRLAQPQLAEVLNRFEATTPDCQRYVLMCRCLLHNSSYIRKAAASGILQLLSRVSPSCIEWITKDKEIRDDPFGGTFFRDGKSLTLERELMESPLPVAHTSNYQPSENELSSQLTKLSHLCTVISGTSAGFGSIREAALKELVMFIENASVELLNLFEELDKLSNLMDLLCGILQADGVQKESSTIEQALLLFRTLLLRSRLLRSAMQNDTTVMELLMPLIFYPTPSIRTQVYYIVLLLTCSAENFVPTGAPADLLSKDRLGEASIPEMIKSTFGLHSSRWSRCFIVFCSLKQQLQVSRTLLMKRVDPNWMQEVKTLINQAPFQDELTNHGEHRDQFPSSLVAEYTYIVSRIRDAPSHGKCLNAVYHLMTVCEAWGFARRRFVEEWEADFERYFAVPPKSERDEVIISSLVCTLSVMFHAMTRKEQLRALVVVKRKILPLLKRSQSKVFSLQIARLLLNVSESHVDDLFVSLAADTDIIATICTKYSAVYAVEPVLHAVMLQVLLRFARGIAENSATRVSIPWREKICKRLLEMLSPLLSVVCHHRVPGTFLERDIFVVGSQCLVAILQTLSRESLLSTDSPLEHSDSNILIEGSWASRFLFDHVSPIRELGFLVIEHIAFMDPPSSRLLEMVFETYTDDTESDAVRAAACNVITKEILRFHDSHGDQQAAMVEIFHGITFSGRALRSLTNALKTRKLFPRSASAFAQLVRVLYIQNDRLAPRFGDLLREMELAEEEFDFYPLLVQVSTHAACVVLLVTNVHAFLMIRHCHCASGKTNAINTLRAACSFHVAIATRGDYRCFLPF</sequence>
<organism evidence="1 2">
    <name type="scientific">Phytophthora lilii</name>
    <dbReference type="NCBI Taxonomy" id="2077276"/>
    <lineage>
        <taxon>Eukaryota</taxon>
        <taxon>Sar</taxon>
        <taxon>Stramenopiles</taxon>
        <taxon>Oomycota</taxon>
        <taxon>Peronosporomycetes</taxon>
        <taxon>Peronosporales</taxon>
        <taxon>Peronosporaceae</taxon>
        <taxon>Phytophthora</taxon>
    </lineage>
</organism>
<dbReference type="GO" id="GO:0005813">
    <property type="term" value="C:centrosome"/>
    <property type="evidence" value="ECO:0007669"/>
    <property type="project" value="InterPro"/>
</dbReference>
<accession>A0A9W6TIA7</accession>
<proteinExistence type="predicted"/>
<comment type="caution">
    <text evidence="1">The sequence shown here is derived from an EMBL/GenBank/DDBJ whole genome shotgun (WGS) entry which is preliminary data.</text>
</comment>
<evidence type="ECO:0000313" key="2">
    <source>
        <dbReference type="Proteomes" id="UP001165083"/>
    </source>
</evidence>
<name>A0A9W6TIA7_9STRA</name>
<gene>
    <name evidence="1" type="ORF">Plil01_000430400</name>
</gene>
<reference evidence="1" key="1">
    <citation type="submission" date="2023-04" db="EMBL/GenBank/DDBJ databases">
        <title>Phytophthora lilii NBRC 32176.</title>
        <authorList>
            <person name="Ichikawa N."/>
            <person name="Sato H."/>
            <person name="Tonouchi N."/>
        </authorList>
    </citation>
    <scope>NUCLEOTIDE SEQUENCE</scope>
    <source>
        <strain evidence="1">NBRC 32176</strain>
    </source>
</reference>
<evidence type="ECO:0000313" key="1">
    <source>
        <dbReference type="EMBL" id="GMF13875.1"/>
    </source>
</evidence>
<protein>
    <submittedName>
        <fullName evidence="1">Unnamed protein product</fullName>
    </submittedName>
</protein>
<dbReference type="InterPro" id="IPR016024">
    <property type="entry name" value="ARM-type_fold"/>
</dbReference>
<dbReference type="InterPro" id="IPR030791">
    <property type="entry name" value="Rotatin"/>
</dbReference>